<proteinExistence type="inferred from homology"/>
<evidence type="ECO:0000256" key="2">
    <source>
        <dbReference type="ARBA" id="ARBA00022980"/>
    </source>
</evidence>
<evidence type="ECO:0000256" key="3">
    <source>
        <dbReference type="ARBA" id="ARBA00023274"/>
    </source>
</evidence>
<gene>
    <name evidence="5" type="ORF">K491DRAFT_686532</name>
</gene>
<organism evidence="5 6">
    <name type="scientific">Lophiostoma macrostomum CBS 122681</name>
    <dbReference type="NCBI Taxonomy" id="1314788"/>
    <lineage>
        <taxon>Eukaryota</taxon>
        <taxon>Fungi</taxon>
        <taxon>Dikarya</taxon>
        <taxon>Ascomycota</taxon>
        <taxon>Pezizomycotina</taxon>
        <taxon>Dothideomycetes</taxon>
        <taxon>Pleosporomycetidae</taxon>
        <taxon>Pleosporales</taxon>
        <taxon>Lophiostomataceae</taxon>
        <taxon>Lophiostoma</taxon>
    </lineage>
</organism>
<dbReference type="OrthoDB" id="2501249at2759"/>
<evidence type="ECO:0000256" key="4">
    <source>
        <dbReference type="SAM" id="MobiDB-lite"/>
    </source>
</evidence>
<dbReference type="AlphaFoldDB" id="A0A6A6TUK4"/>
<dbReference type="Pfam" id="PF01165">
    <property type="entry name" value="Ribosomal_S21"/>
    <property type="match status" value="1"/>
</dbReference>
<comment type="similarity">
    <text evidence="1">Belongs to the bacterial ribosomal protein bS21 family.</text>
</comment>
<evidence type="ECO:0000256" key="1">
    <source>
        <dbReference type="ARBA" id="ARBA00006640"/>
    </source>
</evidence>
<dbReference type="InterPro" id="IPR052837">
    <property type="entry name" value="Mitoribosomal_bS21"/>
</dbReference>
<name>A0A6A6TUK4_9PLEO</name>
<keyword evidence="6" id="KW-1185">Reference proteome</keyword>
<evidence type="ECO:0008006" key="7">
    <source>
        <dbReference type="Google" id="ProtNLM"/>
    </source>
</evidence>
<sequence length="262" mass="29502">MGARPLSELVLRSSTSYVSTPIWHQSSASCLSRRALSTITPTRAARPQQKDDPFQQESPAPRDDIPRGAPRSQQRYTDEAPIFYRSGKSRASNAELSQSIDSLFGKPVATRKPAASQTTSADEMAAGHQIFGRLAQRGMLPRKPTLNWDDADMPMDVGIDSAPASQSLHIPDEEIKYPRLNATTGRTVNLDPDKGRDILRGISMLGSLMGRNRVKLEFNKQRFHERPGLKRKRLISERWRKKFKVEFTSVCSRVQELTRKGW</sequence>
<dbReference type="InterPro" id="IPR001911">
    <property type="entry name" value="Ribosomal_bS21"/>
</dbReference>
<dbReference type="EMBL" id="MU004289">
    <property type="protein sequence ID" value="KAF2662653.1"/>
    <property type="molecule type" value="Genomic_DNA"/>
</dbReference>
<accession>A0A6A6TUK4</accession>
<dbReference type="Proteomes" id="UP000799324">
    <property type="component" value="Unassembled WGS sequence"/>
</dbReference>
<keyword evidence="3" id="KW-0687">Ribonucleoprotein</keyword>
<dbReference type="PROSITE" id="PS51257">
    <property type="entry name" value="PROKAR_LIPOPROTEIN"/>
    <property type="match status" value="1"/>
</dbReference>
<evidence type="ECO:0000313" key="5">
    <source>
        <dbReference type="EMBL" id="KAF2662653.1"/>
    </source>
</evidence>
<dbReference type="PANTHER" id="PTHR41237:SF1">
    <property type="entry name" value="SMALL RIBOSOMAL SUBUNIT PROTEIN BS21M"/>
    <property type="match status" value="1"/>
</dbReference>
<keyword evidence="2" id="KW-0689">Ribosomal protein</keyword>
<reference evidence="5" key="1">
    <citation type="journal article" date="2020" name="Stud. Mycol.">
        <title>101 Dothideomycetes genomes: a test case for predicting lifestyles and emergence of pathogens.</title>
        <authorList>
            <person name="Haridas S."/>
            <person name="Albert R."/>
            <person name="Binder M."/>
            <person name="Bloem J."/>
            <person name="Labutti K."/>
            <person name="Salamov A."/>
            <person name="Andreopoulos B."/>
            <person name="Baker S."/>
            <person name="Barry K."/>
            <person name="Bills G."/>
            <person name="Bluhm B."/>
            <person name="Cannon C."/>
            <person name="Castanera R."/>
            <person name="Culley D."/>
            <person name="Daum C."/>
            <person name="Ezra D."/>
            <person name="Gonzalez J."/>
            <person name="Henrissat B."/>
            <person name="Kuo A."/>
            <person name="Liang C."/>
            <person name="Lipzen A."/>
            <person name="Lutzoni F."/>
            <person name="Magnuson J."/>
            <person name="Mondo S."/>
            <person name="Nolan M."/>
            <person name="Ohm R."/>
            <person name="Pangilinan J."/>
            <person name="Park H.-J."/>
            <person name="Ramirez L."/>
            <person name="Alfaro M."/>
            <person name="Sun H."/>
            <person name="Tritt A."/>
            <person name="Yoshinaga Y."/>
            <person name="Zwiers L.-H."/>
            <person name="Turgeon B."/>
            <person name="Goodwin S."/>
            <person name="Spatafora J."/>
            <person name="Crous P."/>
            <person name="Grigoriev I."/>
        </authorList>
    </citation>
    <scope>NUCLEOTIDE SEQUENCE</scope>
    <source>
        <strain evidence="5">CBS 122681</strain>
    </source>
</reference>
<feature type="region of interest" description="Disordered" evidence="4">
    <location>
        <begin position="38"/>
        <end position="91"/>
    </location>
</feature>
<dbReference type="PANTHER" id="PTHR41237">
    <property type="entry name" value="37S RIBOSOMAL PROTEIN MRP21, MITOCHONDRIAL"/>
    <property type="match status" value="1"/>
</dbReference>
<dbReference type="GO" id="GO:0003735">
    <property type="term" value="F:structural constituent of ribosome"/>
    <property type="evidence" value="ECO:0007669"/>
    <property type="project" value="InterPro"/>
</dbReference>
<dbReference type="GO" id="GO:0005763">
    <property type="term" value="C:mitochondrial small ribosomal subunit"/>
    <property type="evidence" value="ECO:0007669"/>
    <property type="project" value="TreeGrafter"/>
</dbReference>
<evidence type="ECO:0000313" key="6">
    <source>
        <dbReference type="Proteomes" id="UP000799324"/>
    </source>
</evidence>
<protein>
    <recommendedName>
        <fullName evidence="7">Ribosomal protein S21</fullName>
    </recommendedName>
</protein>
<dbReference type="GO" id="GO:0070124">
    <property type="term" value="P:mitochondrial translational initiation"/>
    <property type="evidence" value="ECO:0007669"/>
    <property type="project" value="TreeGrafter"/>
</dbReference>